<reference evidence="1" key="1">
    <citation type="submission" date="2020-10" db="EMBL/GenBank/DDBJ databases">
        <authorList>
            <person name="Gilroy R."/>
        </authorList>
    </citation>
    <scope>NUCLEOTIDE SEQUENCE</scope>
    <source>
        <strain evidence="1">CHK152-2871</strain>
    </source>
</reference>
<dbReference type="InterPro" id="IPR036412">
    <property type="entry name" value="HAD-like_sf"/>
</dbReference>
<dbReference type="PANTHER" id="PTHR43434">
    <property type="entry name" value="PHOSPHOGLYCOLATE PHOSPHATASE"/>
    <property type="match status" value="1"/>
</dbReference>
<keyword evidence="1" id="KW-0378">Hydrolase</keyword>
<protein>
    <submittedName>
        <fullName evidence="1">HAD hydrolase-like protein</fullName>
    </submittedName>
</protein>
<sequence length="231" mass="25781">MNSNGISSAIFDLDGTLIDSRCGIVNGLKDAFLRCGLEVPQNAVIPVGPPLYDTILSVFPDIEAGMIEKIVEAFRDAYHRFDLPVSKPFPKTVELLQNLKENGINTYIATYKPKIFSSKILEKYFCGLYVDLVTPTELPSWSNNYENNCTKADIVEFLVKKHSINPNECFMVGDAITDIEAAHKNKMISIAANYGYGDNLHFAHYSANDTDELCNIVLSLVNNEQYQQKAV</sequence>
<dbReference type="EMBL" id="DVJQ01000050">
    <property type="protein sequence ID" value="HIS74609.1"/>
    <property type="molecule type" value="Genomic_DNA"/>
</dbReference>
<dbReference type="InterPro" id="IPR023198">
    <property type="entry name" value="PGP-like_dom2"/>
</dbReference>
<dbReference type="InterPro" id="IPR050155">
    <property type="entry name" value="HAD-like_hydrolase_sf"/>
</dbReference>
<dbReference type="Pfam" id="PF13419">
    <property type="entry name" value="HAD_2"/>
    <property type="match status" value="1"/>
</dbReference>
<dbReference type="GO" id="GO:0005829">
    <property type="term" value="C:cytosol"/>
    <property type="evidence" value="ECO:0007669"/>
    <property type="project" value="TreeGrafter"/>
</dbReference>
<dbReference type="GO" id="GO:0004713">
    <property type="term" value="F:protein tyrosine kinase activity"/>
    <property type="evidence" value="ECO:0007669"/>
    <property type="project" value="TreeGrafter"/>
</dbReference>
<dbReference type="SFLD" id="SFLDS00003">
    <property type="entry name" value="Haloacid_Dehalogenase"/>
    <property type="match status" value="1"/>
</dbReference>
<dbReference type="PANTHER" id="PTHR43434:SF20">
    <property type="entry name" value="5'-NUCLEOTIDASE"/>
    <property type="match status" value="1"/>
</dbReference>
<dbReference type="SFLD" id="SFLDG01129">
    <property type="entry name" value="C1.5:_HAD__Beta-PGM__Phosphata"/>
    <property type="match status" value="1"/>
</dbReference>
<dbReference type="Gene3D" id="3.40.50.1000">
    <property type="entry name" value="HAD superfamily/HAD-like"/>
    <property type="match status" value="1"/>
</dbReference>
<evidence type="ECO:0000313" key="1">
    <source>
        <dbReference type="EMBL" id="HIS74609.1"/>
    </source>
</evidence>
<accession>A0A9D1FJC2</accession>
<dbReference type="InterPro" id="IPR023214">
    <property type="entry name" value="HAD_sf"/>
</dbReference>
<evidence type="ECO:0000313" key="2">
    <source>
        <dbReference type="Proteomes" id="UP000886865"/>
    </source>
</evidence>
<organism evidence="1 2">
    <name type="scientific">Candidatus Galligastranaerophilus intestinavium</name>
    <dbReference type="NCBI Taxonomy" id="2840836"/>
    <lineage>
        <taxon>Bacteria</taxon>
        <taxon>Candidatus Galligastranaerophilus</taxon>
    </lineage>
</organism>
<dbReference type="Proteomes" id="UP000886865">
    <property type="component" value="Unassembled WGS sequence"/>
</dbReference>
<dbReference type="GO" id="GO:0016787">
    <property type="term" value="F:hydrolase activity"/>
    <property type="evidence" value="ECO:0007669"/>
    <property type="project" value="UniProtKB-KW"/>
</dbReference>
<dbReference type="InterPro" id="IPR041492">
    <property type="entry name" value="HAD_2"/>
</dbReference>
<proteinExistence type="predicted"/>
<dbReference type="AlphaFoldDB" id="A0A9D1FJC2"/>
<gene>
    <name evidence="1" type="ORF">IAA86_06280</name>
</gene>
<dbReference type="SUPFAM" id="SSF56784">
    <property type="entry name" value="HAD-like"/>
    <property type="match status" value="1"/>
</dbReference>
<comment type="caution">
    <text evidence="1">The sequence shown here is derived from an EMBL/GenBank/DDBJ whole genome shotgun (WGS) entry which is preliminary data.</text>
</comment>
<reference evidence="1" key="2">
    <citation type="journal article" date="2021" name="PeerJ">
        <title>Extensive microbial diversity within the chicken gut microbiome revealed by metagenomics and culture.</title>
        <authorList>
            <person name="Gilroy R."/>
            <person name="Ravi A."/>
            <person name="Getino M."/>
            <person name="Pursley I."/>
            <person name="Horton D.L."/>
            <person name="Alikhan N.F."/>
            <person name="Baker D."/>
            <person name="Gharbi K."/>
            <person name="Hall N."/>
            <person name="Watson M."/>
            <person name="Adriaenssens E.M."/>
            <person name="Foster-Nyarko E."/>
            <person name="Jarju S."/>
            <person name="Secka A."/>
            <person name="Antonio M."/>
            <person name="Oren A."/>
            <person name="Chaudhuri R.R."/>
            <person name="La Ragione R."/>
            <person name="Hildebrand F."/>
            <person name="Pallen M.J."/>
        </authorList>
    </citation>
    <scope>NUCLEOTIDE SEQUENCE</scope>
    <source>
        <strain evidence="1">CHK152-2871</strain>
    </source>
</reference>
<name>A0A9D1FJC2_9BACT</name>
<dbReference type="Gene3D" id="1.10.150.240">
    <property type="entry name" value="Putative phosphatase, domain 2"/>
    <property type="match status" value="1"/>
</dbReference>